<protein>
    <submittedName>
        <fullName evidence="1">Uncharacterized protein</fullName>
    </submittedName>
</protein>
<gene>
    <name evidence="1" type="ORF">Zmor_014787</name>
</gene>
<dbReference type="Proteomes" id="UP001168821">
    <property type="component" value="Unassembled WGS sequence"/>
</dbReference>
<proteinExistence type="predicted"/>
<dbReference type="AlphaFoldDB" id="A0AA38II65"/>
<sequence>MIPKKHKFMNNILDDIFHPDKPICNIPKTTTIKKKDIFKELRPKIDSCLDYDISQTDLKMDAGNTKIHIQQTDATYVPNESKEIKAKIRKRRKGTRYFSGGPPQWEFIDEIWRRQQEEKQKIYRQQLQERLHRRRREKLEALKKAKKNKVNH</sequence>
<name>A0AA38II65_9CUCU</name>
<dbReference type="EMBL" id="JALNTZ010000004">
    <property type="protein sequence ID" value="KAJ3655666.1"/>
    <property type="molecule type" value="Genomic_DNA"/>
</dbReference>
<organism evidence="1 2">
    <name type="scientific">Zophobas morio</name>
    <dbReference type="NCBI Taxonomy" id="2755281"/>
    <lineage>
        <taxon>Eukaryota</taxon>
        <taxon>Metazoa</taxon>
        <taxon>Ecdysozoa</taxon>
        <taxon>Arthropoda</taxon>
        <taxon>Hexapoda</taxon>
        <taxon>Insecta</taxon>
        <taxon>Pterygota</taxon>
        <taxon>Neoptera</taxon>
        <taxon>Endopterygota</taxon>
        <taxon>Coleoptera</taxon>
        <taxon>Polyphaga</taxon>
        <taxon>Cucujiformia</taxon>
        <taxon>Tenebrionidae</taxon>
        <taxon>Zophobas</taxon>
    </lineage>
</organism>
<evidence type="ECO:0000313" key="1">
    <source>
        <dbReference type="EMBL" id="KAJ3655666.1"/>
    </source>
</evidence>
<keyword evidence="2" id="KW-1185">Reference proteome</keyword>
<evidence type="ECO:0000313" key="2">
    <source>
        <dbReference type="Proteomes" id="UP001168821"/>
    </source>
</evidence>
<accession>A0AA38II65</accession>
<comment type="caution">
    <text evidence="1">The sequence shown here is derived from an EMBL/GenBank/DDBJ whole genome shotgun (WGS) entry which is preliminary data.</text>
</comment>
<reference evidence="1" key="1">
    <citation type="journal article" date="2023" name="G3 (Bethesda)">
        <title>Whole genome assemblies of Zophobas morio and Tenebrio molitor.</title>
        <authorList>
            <person name="Kaur S."/>
            <person name="Stinson S.A."/>
            <person name="diCenzo G.C."/>
        </authorList>
    </citation>
    <scope>NUCLEOTIDE SEQUENCE</scope>
    <source>
        <strain evidence="1">QUZm001</strain>
    </source>
</reference>